<keyword evidence="3" id="KW-1185">Reference proteome</keyword>
<protein>
    <recommendedName>
        <fullName evidence="4">DUF4283 domain-containing protein</fullName>
    </recommendedName>
</protein>
<gene>
    <name evidence="2" type="ORF">V6N12_002621</name>
</gene>
<evidence type="ECO:0000256" key="1">
    <source>
        <dbReference type="SAM" id="MobiDB-lite"/>
    </source>
</evidence>
<accession>A0ABR2EB21</accession>
<reference evidence="2 3" key="1">
    <citation type="journal article" date="2024" name="G3 (Bethesda)">
        <title>Genome assembly of Hibiscus sabdariffa L. provides insights into metabolisms of medicinal natural products.</title>
        <authorList>
            <person name="Kim T."/>
        </authorList>
    </citation>
    <scope>NUCLEOTIDE SEQUENCE [LARGE SCALE GENOMIC DNA]</scope>
    <source>
        <strain evidence="2">TK-2024</strain>
        <tissue evidence="2">Old leaves</tissue>
    </source>
</reference>
<feature type="region of interest" description="Disordered" evidence="1">
    <location>
        <begin position="150"/>
        <end position="172"/>
    </location>
</feature>
<dbReference type="EMBL" id="JBBPBM010000017">
    <property type="protein sequence ID" value="KAK8556210.1"/>
    <property type="molecule type" value="Genomic_DNA"/>
</dbReference>
<evidence type="ECO:0008006" key="4">
    <source>
        <dbReference type="Google" id="ProtNLM"/>
    </source>
</evidence>
<name>A0ABR2EB21_9ROSI</name>
<sequence length="266" mass="29952">MRADILAKELHEQGKKHEEALGKWFSEVRVWVKELSVHYRRAWVACHRVSIHAWSEGKFGNIAALWGDIISIDERTLKPTSFYRAYFQILTTFPERIIETVELVIGSKVFKVFVSEIEPTFSSNSVWCEEAESLENCMSINSKENQRVNEDVGEHQNDSSGFSVENSGTNSSLEARETTCADVESRDAPFGFSVKSVSQEKEVPDIENEAPAVQVDLEGVKGGVDIRVEEADDIVSIVPAKSSQSFHIQQQNLFHIGRHIGLDKLL</sequence>
<dbReference type="Proteomes" id="UP001472677">
    <property type="component" value="Unassembled WGS sequence"/>
</dbReference>
<organism evidence="2 3">
    <name type="scientific">Hibiscus sabdariffa</name>
    <name type="common">roselle</name>
    <dbReference type="NCBI Taxonomy" id="183260"/>
    <lineage>
        <taxon>Eukaryota</taxon>
        <taxon>Viridiplantae</taxon>
        <taxon>Streptophyta</taxon>
        <taxon>Embryophyta</taxon>
        <taxon>Tracheophyta</taxon>
        <taxon>Spermatophyta</taxon>
        <taxon>Magnoliopsida</taxon>
        <taxon>eudicotyledons</taxon>
        <taxon>Gunneridae</taxon>
        <taxon>Pentapetalae</taxon>
        <taxon>rosids</taxon>
        <taxon>malvids</taxon>
        <taxon>Malvales</taxon>
        <taxon>Malvaceae</taxon>
        <taxon>Malvoideae</taxon>
        <taxon>Hibiscus</taxon>
    </lineage>
</organism>
<comment type="caution">
    <text evidence="2">The sequence shown here is derived from an EMBL/GenBank/DDBJ whole genome shotgun (WGS) entry which is preliminary data.</text>
</comment>
<feature type="compositionally biased region" description="Polar residues" evidence="1">
    <location>
        <begin position="158"/>
        <end position="172"/>
    </location>
</feature>
<proteinExistence type="predicted"/>
<evidence type="ECO:0000313" key="2">
    <source>
        <dbReference type="EMBL" id="KAK8556210.1"/>
    </source>
</evidence>
<evidence type="ECO:0000313" key="3">
    <source>
        <dbReference type="Proteomes" id="UP001472677"/>
    </source>
</evidence>